<proteinExistence type="predicted"/>
<accession>A0A4D6MIR0</accession>
<gene>
    <name evidence="1" type="ORF">DEO72_LG7g2717</name>
</gene>
<dbReference type="EMBL" id="CP039351">
    <property type="protein sequence ID" value="QCE01420.1"/>
    <property type="molecule type" value="Genomic_DNA"/>
</dbReference>
<dbReference type="AlphaFoldDB" id="A0A4D6MIR0"/>
<evidence type="ECO:0000313" key="2">
    <source>
        <dbReference type="Proteomes" id="UP000501690"/>
    </source>
</evidence>
<sequence length="89" mass="9090">MMEVGCVNGVRRSCGGCHSCAVVCGAGAAEVGGAQRGCADLQWKAVLVVAAAGFAPAEGNGGEKWRSCAREEERGCSFDLIKHYGLGSI</sequence>
<protein>
    <submittedName>
        <fullName evidence="1">Uncharacterized protein</fullName>
    </submittedName>
</protein>
<keyword evidence="2" id="KW-1185">Reference proteome</keyword>
<dbReference type="Proteomes" id="UP000501690">
    <property type="component" value="Linkage Group LG7"/>
</dbReference>
<reference evidence="1 2" key="1">
    <citation type="submission" date="2019-04" db="EMBL/GenBank/DDBJ databases">
        <title>An improved genome assembly and genetic linkage map for asparagus bean, Vigna unguiculata ssp. sesquipedialis.</title>
        <authorList>
            <person name="Xia Q."/>
            <person name="Zhang R."/>
            <person name="Dong Y."/>
        </authorList>
    </citation>
    <scope>NUCLEOTIDE SEQUENCE [LARGE SCALE GENOMIC DNA]</scope>
    <source>
        <tissue evidence="1">Leaf</tissue>
    </source>
</reference>
<name>A0A4D6MIR0_VIGUN</name>
<evidence type="ECO:0000313" key="1">
    <source>
        <dbReference type="EMBL" id="QCE01420.1"/>
    </source>
</evidence>
<organism evidence="1 2">
    <name type="scientific">Vigna unguiculata</name>
    <name type="common">Cowpea</name>
    <dbReference type="NCBI Taxonomy" id="3917"/>
    <lineage>
        <taxon>Eukaryota</taxon>
        <taxon>Viridiplantae</taxon>
        <taxon>Streptophyta</taxon>
        <taxon>Embryophyta</taxon>
        <taxon>Tracheophyta</taxon>
        <taxon>Spermatophyta</taxon>
        <taxon>Magnoliopsida</taxon>
        <taxon>eudicotyledons</taxon>
        <taxon>Gunneridae</taxon>
        <taxon>Pentapetalae</taxon>
        <taxon>rosids</taxon>
        <taxon>fabids</taxon>
        <taxon>Fabales</taxon>
        <taxon>Fabaceae</taxon>
        <taxon>Papilionoideae</taxon>
        <taxon>50 kb inversion clade</taxon>
        <taxon>NPAAA clade</taxon>
        <taxon>indigoferoid/millettioid clade</taxon>
        <taxon>Phaseoleae</taxon>
        <taxon>Vigna</taxon>
    </lineage>
</organism>